<organism evidence="2 3">
    <name type="scientific">Chlamydomonas schloesseri</name>
    <dbReference type="NCBI Taxonomy" id="2026947"/>
    <lineage>
        <taxon>Eukaryota</taxon>
        <taxon>Viridiplantae</taxon>
        <taxon>Chlorophyta</taxon>
        <taxon>core chlorophytes</taxon>
        <taxon>Chlorophyceae</taxon>
        <taxon>CS clade</taxon>
        <taxon>Chlamydomonadales</taxon>
        <taxon>Chlamydomonadaceae</taxon>
        <taxon>Chlamydomonas</taxon>
    </lineage>
</organism>
<feature type="region of interest" description="Disordered" evidence="1">
    <location>
        <begin position="1"/>
        <end position="46"/>
    </location>
</feature>
<accession>A0A835W9F1</accession>
<reference evidence="2" key="1">
    <citation type="journal article" date="2020" name="bioRxiv">
        <title>Comparative genomics of Chlamydomonas.</title>
        <authorList>
            <person name="Craig R.J."/>
            <person name="Hasan A.R."/>
            <person name="Ness R.W."/>
            <person name="Keightley P.D."/>
        </authorList>
    </citation>
    <scope>NUCLEOTIDE SEQUENCE</scope>
    <source>
        <strain evidence="2">CCAP 11/173</strain>
    </source>
</reference>
<feature type="region of interest" description="Disordered" evidence="1">
    <location>
        <begin position="224"/>
        <end position="257"/>
    </location>
</feature>
<dbReference type="Proteomes" id="UP000613740">
    <property type="component" value="Unassembled WGS sequence"/>
</dbReference>
<comment type="caution">
    <text evidence="2">The sequence shown here is derived from an EMBL/GenBank/DDBJ whole genome shotgun (WGS) entry which is preliminary data.</text>
</comment>
<feature type="compositionally biased region" description="Low complexity" evidence="1">
    <location>
        <begin position="491"/>
        <end position="505"/>
    </location>
</feature>
<name>A0A835W9F1_9CHLO</name>
<feature type="compositionally biased region" description="Low complexity" evidence="1">
    <location>
        <begin position="393"/>
        <end position="408"/>
    </location>
</feature>
<feature type="region of interest" description="Disordered" evidence="1">
    <location>
        <begin position="393"/>
        <end position="445"/>
    </location>
</feature>
<evidence type="ECO:0000313" key="3">
    <source>
        <dbReference type="Proteomes" id="UP000613740"/>
    </source>
</evidence>
<feature type="region of interest" description="Disordered" evidence="1">
    <location>
        <begin position="460"/>
        <end position="505"/>
    </location>
</feature>
<feature type="compositionally biased region" description="Polar residues" evidence="1">
    <location>
        <begin position="1"/>
        <end position="17"/>
    </location>
</feature>
<keyword evidence="3" id="KW-1185">Reference proteome</keyword>
<feature type="region of interest" description="Disordered" evidence="1">
    <location>
        <begin position="301"/>
        <end position="326"/>
    </location>
</feature>
<dbReference type="OrthoDB" id="534837at2759"/>
<proteinExistence type="predicted"/>
<feature type="compositionally biased region" description="Low complexity" evidence="1">
    <location>
        <begin position="368"/>
        <end position="377"/>
    </location>
</feature>
<protein>
    <submittedName>
        <fullName evidence="2">Uncharacterized protein</fullName>
    </submittedName>
</protein>
<feature type="region of interest" description="Disordered" evidence="1">
    <location>
        <begin position="345"/>
        <end position="377"/>
    </location>
</feature>
<sequence length="627" mass="65982">MNRYYNPNPSKDLSYSSLALDEQNRSQHAHKIGDGPRFRPTPVNGNIASVAPEAQDADLRQSLPRHLQVDTTTRTVFQDNFYKPKDGIAEYVADPLKGISGVRAQPHVPLSDLAPCDPRVRKLRPAYEAPLAPGYYDPDPLGERATGTLNMAAGEVHHAVPLARDPTRASAVFVSAPRGRTARDIADDAASPPISSRMTEPDFAHWTSKGCWAPRGDRVIEAERWGRNAREPKPPADERPQSVYTPTVTTDGHPNSSEAYAAARHTPAYKTAFASGLPRTLALLSGNRPDTRLQVKTYEDVCGAGPDVGPGSYNPEPPRLRSSNAAFDNSSPYYSLASGAPRHSPGLTLNTSFGGPLSPQRSGGAGTGSASSPLGFLPPQLQQQLAATVSLHSLASPSSPTTPHSPSRLGGGGGGNPLSNAPPLGPGGAASGRYSEPSSPSALRAAAVRAERIAAAQLLASTTGRERSPVRGGGHPAPSPLGQPSHPLPVQSLRGSHSHSLSQQLPFQQPQHPGWVDGMHLPDLDMQSSVGGVPTFPEGPGNAALGGAHSGVGAGSSSGLLPNMRAQSAPVTTRTGTSASAAMRVAQAKQFNKLVFMQRHTPCASLLRSHLVVAADLRRERQRLRNG</sequence>
<evidence type="ECO:0000313" key="2">
    <source>
        <dbReference type="EMBL" id="KAG2443083.1"/>
    </source>
</evidence>
<feature type="compositionally biased region" description="Basic and acidic residues" evidence="1">
    <location>
        <begin position="224"/>
        <end position="240"/>
    </location>
</feature>
<dbReference type="AlphaFoldDB" id="A0A835W9F1"/>
<gene>
    <name evidence="2" type="ORF">HYH02_009497</name>
</gene>
<dbReference type="EMBL" id="JAEHOD010000032">
    <property type="protein sequence ID" value="KAG2443083.1"/>
    <property type="molecule type" value="Genomic_DNA"/>
</dbReference>
<feature type="compositionally biased region" description="Polar residues" evidence="1">
    <location>
        <begin position="242"/>
        <end position="257"/>
    </location>
</feature>
<evidence type="ECO:0000256" key="1">
    <source>
        <dbReference type="SAM" id="MobiDB-lite"/>
    </source>
</evidence>